<accession>A0A4R8W2M3</accession>
<organism evidence="1 2">
    <name type="scientific">Cryobacterium adonitolivorans</name>
    <dbReference type="NCBI Taxonomy" id="1259189"/>
    <lineage>
        <taxon>Bacteria</taxon>
        <taxon>Bacillati</taxon>
        <taxon>Actinomycetota</taxon>
        <taxon>Actinomycetes</taxon>
        <taxon>Micrococcales</taxon>
        <taxon>Microbacteriaceae</taxon>
        <taxon>Cryobacterium</taxon>
    </lineage>
</organism>
<dbReference type="Proteomes" id="UP000297907">
    <property type="component" value="Unassembled WGS sequence"/>
</dbReference>
<gene>
    <name evidence="1" type="ORF">E3O42_11425</name>
</gene>
<evidence type="ECO:0000313" key="2">
    <source>
        <dbReference type="Proteomes" id="UP000297907"/>
    </source>
</evidence>
<proteinExistence type="predicted"/>
<evidence type="ECO:0000313" key="1">
    <source>
        <dbReference type="EMBL" id="TFC01075.1"/>
    </source>
</evidence>
<keyword evidence="2" id="KW-1185">Reference proteome</keyword>
<sequence>MSACLPCDLEDAAAAAIIFRHDVWSCEIADGYDVPGWYILRLRRHAEGWSGPTPEELATFGTASQQLAGAIQAATGAPTVYFMSFGENYPHFHFLVIARESELPAESRGAAILTRRAEHRDMAESLRVGDQVRSAFAASPR</sequence>
<protein>
    <recommendedName>
        <fullName evidence="3">HIT family protein</fullName>
    </recommendedName>
</protein>
<dbReference type="SUPFAM" id="SSF54197">
    <property type="entry name" value="HIT-like"/>
    <property type="match status" value="1"/>
</dbReference>
<dbReference type="Gene3D" id="3.30.428.10">
    <property type="entry name" value="HIT-like"/>
    <property type="match status" value="1"/>
</dbReference>
<reference evidence="1 2" key="1">
    <citation type="submission" date="2019-03" db="EMBL/GenBank/DDBJ databases">
        <title>Genomics of glacier-inhabiting Cryobacterium strains.</title>
        <authorList>
            <person name="Liu Q."/>
            <person name="Xin Y.-H."/>
        </authorList>
    </citation>
    <scope>NUCLEOTIDE SEQUENCE [LARGE SCALE GENOMIC DNA]</scope>
    <source>
        <strain evidence="1 2">RHLS22-1</strain>
    </source>
</reference>
<dbReference type="InterPro" id="IPR036265">
    <property type="entry name" value="HIT-like_sf"/>
</dbReference>
<dbReference type="AlphaFoldDB" id="A0A4R8W2M3"/>
<name>A0A4R8W2M3_9MICO</name>
<evidence type="ECO:0008006" key="3">
    <source>
        <dbReference type="Google" id="ProtNLM"/>
    </source>
</evidence>
<comment type="caution">
    <text evidence="1">The sequence shown here is derived from an EMBL/GenBank/DDBJ whole genome shotgun (WGS) entry which is preliminary data.</text>
</comment>
<dbReference type="EMBL" id="SOFL01000036">
    <property type="protein sequence ID" value="TFC01075.1"/>
    <property type="molecule type" value="Genomic_DNA"/>
</dbReference>